<dbReference type="Proteomes" id="UP001186974">
    <property type="component" value="Unassembled WGS sequence"/>
</dbReference>
<protein>
    <submittedName>
        <fullName evidence="1">Uncharacterized protein</fullName>
    </submittedName>
</protein>
<proteinExistence type="predicted"/>
<dbReference type="EMBL" id="JAWDJW010010780">
    <property type="protein sequence ID" value="KAK3045306.1"/>
    <property type="molecule type" value="Genomic_DNA"/>
</dbReference>
<evidence type="ECO:0000313" key="1">
    <source>
        <dbReference type="EMBL" id="KAK3045306.1"/>
    </source>
</evidence>
<reference evidence="1" key="1">
    <citation type="submission" date="2024-09" db="EMBL/GenBank/DDBJ databases">
        <title>Black Yeasts Isolated from many extreme environments.</title>
        <authorList>
            <person name="Coleine C."/>
            <person name="Stajich J.E."/>
            <person name="Selbmann L."/>
        </authorList>
    </citation>
    <scope>NUCLEOTIDE SEQUENCE</scope>
    <source>
        <strain evidence="1">CCFEE 5737</strain>
    </source>
</reference>
<organism evidence="1 2">
    <name type="scientific">Coniosporium uncinatum</name>
    <dbReference type="NCBI Taxonomy" id="93489"/>
    <lineage>
        <taxon>Eukaryota</taxon>
        <taxon>Fungi</taxon>
        <taxon>Dikarya</taxon>
        <taxon>Ascomycota</taxon>
        <taxon>Pezizomycotina</taxon>
        <taxon>Dothideomycetes</taxon>
        <taxon>Dothideomycetes incertae sedis</taxon>
        <taxon>Coniosporium</taxon>
    </lineage>
</organism>
<keyword evidence="2" id="KW-1185">Reference proteome</keyword>
<comment type="caution">
    <text evidence="1">The sequence shown here is derived from an EMBL/GenBank/DDBJ whole genome shotgun (WGS) entry which is preliminary data.</text>
</comment>
<gene>
    <name evidence="1" type="ORF">LTS18_014068</name>
</gene>
<accession>A0ACC3CVJ2</accession>
<name>A0ACC3CVJ2_9PEZI</name>
<sequence length="313" mass="34217">MSTATLPSFLLKPSDLSTLLKQNAPSHLSTAPRIVPLCASWFLPNDPQQRQGYDTYLASRIPSARFFDLDAIKDPNSSYPHMLPSPRDFAAAMGKLGIRRDDAVVVYDTHELGIFSAPRVAWTLKIFGHEGVGVLDNFKLWVEEGYETENGEPKAVEQTEYPVPEMDGTMVVGFEEVKEKAGEMKKGLEGADQVQILDARSEGRWKGSEPEPRKGLPSGHIPNSINVPIGAVLDAKTKTFLPPDKLKALFESKGIDSTKPIISSCGTGVTAAVIDAALSQAGYAQEGRRIYDGSWTEWAQRVQPDEGLIETST</sequence>
<evidence type="ECO:0000313" key="2">
    <source>
        <dbReference type="Proteomes" id="UP001186974"/>
    </source>
</evidence>